<evidence type="ECO:0000313" key="13">
    <source>
        <dbReference type="Proteomes" id="UP000069940"/>
    </source>
</evidence>
<organism evidence="12 13">
    <name type="scientific">Aedes albopictus</name>
    <name type="common">Asian tiger mosquito</name>
    <name type="synonym">Stegomyia albopicta</name>
    <dbReference type="NCBI Taxonomy" id="7160"/>
    <lineage>
        <taxon>Eukaryota</taxon>
        <taxon>Metazoa</taxon>
        <taxon>Ecdysozoa</taxon>
        <taxon>Arthropoda</taxon>
        <taxon>Hexapoda</taxon>
        <taxon>Insecta</taxon>
        <taxon>Pterygota</taxon>
        <taxon>Neoptera</taxon>
        <taxon>Endopterygota</taxon>
        <taxon>Diptera</taxon>
        <taxon>Nematocera</taxon>
        <taxon>Culicoidea</taxon>
        <taxon>Culicidae</taxon>
        <taxon>Culicinae</taxon>
        <taxon>Aedini</taxon>
        <taxon>Aedes</taxon>
        <taxon>Stegomyia</taxon>
    </lineage>
</organism>
<dbReference type="EnsemblMetazoa" id="AALFPA23_006678.R8739">
    <property type="protein sequence ID" value="AALFPA23_006678.P8739"/>
    <property type="gene ID" value="AALFPA23_006678"/>
</dbReference>
<evidence type="ECO:0000256" key="8">
    <source>
        <dbReference type="ARBA" id="ARBA00023273"/>
    </source>
</evidence>
<sequence>MEHPDGNSEEINSSHKPTTTGTITKMQFKMKNSSDGVLLKIHHTVSQNGRLLRIRFINACFSYENDKLFAIDHRGSVFVFCLTSFKYWIIEQRGNHVTAIEHIPNTSQLLLGNKEGLVVLVDSDTGNELMRLKAHHTRIERISFPSWLGKQHEQRQQPNTQSNSRQKQEAAYLEKPASSAGTKVQQKTKSSKNTLALLFLVTAAGCAKLYDMRNFVEVHQLNYGTVDPMEHIEQLQWIPRTNLLLGCGLNGMLRLWKTDFQLAKELNLRKMKTNYLKKFQMETIMCEEREPSICESQDESKREVERVIRSMPTDGRTKGYVKSAQFTLGGKFLLLNCMDHSLIILSCDSWQVCKILALSSLFITHFEMVPIDREHPPRAKAQEFVMTARTVESDLLLMNLENGSKSYIVHSPESKCYKFRLSNNGKMLANVLKSGEILLHNLEFHLCALKAHKLQRSVAVVGTPTGKTHPRPSKRTASTTSIIQQQQQRTIGEPATNSNLATPSIASLYTVVPSATVASSGSTSTGQIVSVFRKESKLKIDKRLEEIHDKISKTLAKNRLLPILKEFGEYPEKHRTTIWRTLLELPHNVDCFNALLLQGHHSCVADYDRKFSTFGGRMVRNMKKIVSCLAHWSAVFAQCDFVPFFVHPFVRLYQNDSLTCFETVATVFLNHCQLWFEFAPLEPFNYLGMIENILCEYEPKLMNFYRSRHISSRIYGLTLMETAFAGNFDANQWVRLWDHMLSNEPWFMLFFIVAYNAAHRTTIMNCLNEKDVEGFFHEPSLIDINRLLKRTYDLAERCAEGIHPAYYMKSFVSLNGAAVCNTTANETKCSNLERRYKPTQCYEPNQLRNRDEESPARSTYSKFSNFPKQLVDIRTGEMNCLKAEQQRLEAKIVEMEKLEHMLKGRMVENLLQEEHDKRMKEVERKYEEALTSEEQRIDMQRRLLLLHKRQLRERENEVLTESRNMLLRKSAAARECELETLLKTLQQERHREEIDLMFAEEDMKLREMELQAKRYDTSAKLVDDRSLEQRYQHAIQQLEHQKQRFYEDIERVSYYDSTGRPAASMYNEERIEVDYCQTTPRQSQLKDYERKIKHLETQLETLLHSQD</sequence>
<dbReference type="RefSeq" id="XP_029725197.2">
    <property type="nucleotide sequence ID" value="XM_029869337.2"/>
</dbReference>
<dbReference type="InterPro" id="IPR035969">
    <property type="entry name" value="Rab-GAP_TBC_sf"/>
</dbReference>
<reference evidence="12" key="2">
    <citation type="submission" date="2025-05" db="UniProtKB">
        <authorList>
            <consortium name="EnsemblMetazoa"/>
        </authorList>
    </citation>
    <scope>IDENTIFICATION</scope>
    <source>
        <strain evidence="12">Foshan</strain>
    </source>
</reference>
<feature type="region of interest" description="Disordered" evidence="10">
    <location>
        <begin position="462"/>
        <end position="497"/>
    </location>
</feature>
<dbReference type="GeneID" id="115265104"/>
<dbReference type="SUPFAM" id="SSF47923">
    <property type="entry name" value="Ypt/Rab-GAP domain of gyp1p"/>
    <property type="match status" value="1"/>
</dbReference>
<comment type="subcellular location">
    <subcellularLocation>
        <location evidence="1">Cell projection</location>
        <location evidence="1">Cilium</location>
    </subcellularLocation>
    <subcellularLocation>
        <location evidence="2">Cytoplasm</location>
        <location evidence="2">Cytoskeleton</location>
        <location evidence="2">Microtubule organizing center</location>
        <location evidence="2">Centrosome</location>
    </subcellularLocation>
</comment>
<dbReference type="EnsemblMetazoa" id="AALFPA23_006678.R8738">
    <property type="protein sequence ID" value="AALFPA23_006678.P8738"/>
    <property type="gene ID" value="AALFPA23_006678"/>
</dbReference>
<dbReference type="RefSeq" id="XP_062708072.1">
    <property type="nucleotide sequence ID" value="XM_062852088.1"/>
</dbReference>
<feature type="coiled-coil region" evidence="9">
    <location>
        <begin position="878"/>
        <end position="932"/>
    </location>
</feature>
<dbReference type="Proteomes" id="UP000069940">
    <property type="component" value="Unassembled WGS sequence"/>
</dbReference>
<feature type="domain" description="Rab-GAP TBC" evidence="11">
    <location>
        <begin position="569"/>
        <end position="744"/>
    </location>
</feature>
<keyword evidence="5" id="KW-0677">Repeat</keyword>
<dbReference type="PANTHER" id="PTHR19853">
    <property type="entry name" value="WD REPEAT CONTAINING PROTEIN 3 WDR3"/>
    <property type="match status" value="1"/>
</dbReference>
<keyword evidence="3" id="KW-0963">Cytoplasm</keyword>
<dbReference type="SUPFAM" id="SSF50978">
    <property type="entry name" value="WD40 repeat-like"/>
    <property type="match status" value="1"/>
</dbReference>
<reference evidence="13" key="1">
    <citation type="journal article" date="2015" name="Proc. Natl. Acad. Sci. U.S.A.">
        <title>Genome sequence of the Asian Tiger mosquito, Aedes albopictus, reveals insights into its biology, genetics, and evolution.</title>
        <authorList>
            <person name="Chen X.G."/>
            <person name="Jiang X."/>
            <person name="Gu J."/>
            <person name="Xu M."/>
            <person name="Wu Y."/>
            <person name="Deng Y."/>
            <person name="Zhang C."/>
            <person name="Bonizzoni M."/>
            <person name="Dermauw W."/>
            <person name="Vontas J."/>
            <person name="Armbruster P."/>
            <person name="Huang X."/>
            <person name="Yang Y."/>
            <person name="Zhang H."/>
            <person name="He W."/>
            <person name="Peng H."/>
            <person name="Liu Y."/>
            <person name="Wu K."/>
            <person name="Chen J."/>
            <person name="Lirakis M."/>
            <person name="Topalis P."/>
            <person name="Van Leeuwen T."/>
            <person name="Hall A.B."/>
            <person name="Jiang X."/>
            <person name="Thorpe C."/>
            <person name="Mueller R.L."/>
            <person name="Sun C."/>
            <person name="Waterhouse R.M."/>
            <person name="Yan G."/>
            <person name="Tu Z.J."/>
            <person name="Fang X."/>
            <person name="James A.A."/>
        </authorList>
    </citation>
    <scope>NUCLEOTIDE SEQUENCE [LARGE SCALE GENOMIC DNA]</scope>
    <source>
        <strain evidence="13">Foshan</strain>
    </source>
</reference>
<evidence type="ECO:0000256" key="4">
    <source>
        <dbReference type="ARBA" id="ARBA00022574"/>
    </source>
</evidence>
<dbReference type="PROSITE" id="PS50086">
    <property type="entry name" value="TBC_RABGAP"/>
    <property type="match status" value="1"/>
</dbReference>
<feature type="region of interest" description="Disordered" evidence="10">
    <location>
        <begin position="150"/>
        <end position="186"/>
    </location>
</feature>
<evidence type="ECO:0000313" key="12">
    <source>
        <dbReference type="EnsemblMetazoa" id="AALFPA23_006678.P8739"/>
    </source>
</evidence>
<dbReference type="Pfam" id="PF00566">
    <property type="entry name" value="RabGAP-TBC"/>
    <property type="match status" value="1"/>
</dbReference>
<accession>A0ABM1Y858</accession>
<keyword evidence="6 9" id="KW-0175">Coiled coil</keyword>
<name>A0ABM1Y858_AEDAL</name>
<dbReference type="EnsemblMetazoa" id="AALFPA23_006678.R8737">
    <property type="protein sequence ID" value="AALFPA23_006678.P8737"/>
    <property type="gene ID" value="AALFPA23_006678"/>
</dbReference>
<keyword evidence="13" id="KW-1185">Reference proteome</keyword>
<protein>
    <recommendedName>
        <fullName evidence="11">Rab-GAP TBC domain-containing protein</fullName>
    </recommendedName>
</protein>
<evidence type="ECO:0000256" key="3">
    <source>
        <dbReference type="ARBA" id="ARBA00022490"/>
    </source>
</evidence>
<evidence type="ECO:0000256" key="6">
    <source>
        <dbReference type="ARBA" id="ARBA00023054"/>
    </source>
</evidence>
<evidence type="ECO:0000256" key="2">
    <source>
        <dbReference type="ARBA" id="ARBA00004300"/>
    </source>
</evidence>
<dbReference type="InterPro" id="IPR051570">
    <property type="entry name" value="TBC1_cilium_biogenesis"/>
</dbReference>
<dbReference type="Gene3D" id="2.130.10.10">
    <property type="entry name" value="YVTN repeat-like/Quinoprotein amine dehydrogenase"/>
    <property type="match status" value="2"/>
</dbReference>
<dbReference type="RefSeq" id="XP_062708071.1">
    <property type="nucleotide sequence ID" value="XM_062852087.1"/>
</dbReference>
<keyword evidence="7" id="KW-0206">Cytoskeleton</keyword>
<evidence type="ECO:0000256" key="9">
    <source>
        <dbReference type="SAM" id="Coils"/>
    </source>
</evidence>
<feature type="compositionally biased region" description="Polar residues" evidence="10">
    <location>
        <begin position="156"/>
        <end position="165"/>
    </location>
</feature>
<evidence type="ECO:0000259" key="11">
    <source>
        <dbReference type="PROSITE" id="PS50086"/>
    </source>
</evidence>
<proteinExistence type="predicted"/>
<feature type="region of interest" description="Disordered" evidence="10">
    <location>
        <begin position="1"/>
        <end position="21"/>
    </location>
</feature>
<feature type="compositionally biased region" description="Polar residues" evidence="10">
    <location>
        <begin position="9"/>
        <end position="21"/>
    </location>
</feature>
<feature type="compositionally biased region" description="Low complexity" evidence="10">
    <location>
        <begin position="478"/>
        <end position="488"/>
    </location>
</feature>
<evidence type="ECO:0000256" key="10">
    <source>
        <dbReference type="SAM" id="MobiDB-lite"/>
    </source>
</evidence>
<dbReference type="InterPro" id="IPR000195">
    <property type="entry name" value="Rab-GAP-TBC_dom"/>
</dbReference>
<evidence type="ECO:0000256" key="5">
    <source>
        <dbReference type="ARBA" id="ARBA00022737"/>
    </source>
</evidence>
<dbReference type="Gene3D" id="1.10.472.80">
    <property type="entry name" value="Ypt/Rab-GAP domain of gyp1p, domain 3"/>
    <property type="match status" value="1"/>
</dbReference>
<evidence type="ECO:0000256" key="1">
    <source>
        <dbReference type="ARBA" id="ARBA00004138"/>
    </source>
</evidence>
<keyword evidence="4" id="KW-0853">WD repeat</keyword>
<evidence type="ECO:0000256" key="7">
    <source>
        <dbReference type="ARBA" id="ARBA00023212"/>
    </source>
</evidence>
<dbReference type="InterPro" id="IPR036322">
    <property type="entry name" value="WD40_repeat_dom_sf"/>
</dbReference>
<keyword evidence="8" id="KW-0966">Cell projection</keyword>
<dbReference type="InterPro" id="IPR015943">
    <property type="entry name" value="WD40/YVTN_repeat-like_dom_sf"/>
</dbReference>
<dbReference type="PANTHER" id="PTHR19853:SF1">
    <property type="entry name" value="TBC1 DOMAIN FAMILY MEMBER 31"/>
    <property type="match status" value="1"/>
</dbReference>